<dbReference type="AlphaFoldDB" id="A0A1E1K5N6"/>
<accession>A0A1E1K5N6</accession>
<dbReference type="EMBL" id="FJUX01000015">
    <property type="protein sequence ID" value="CZS93210.1"/>
    <property type="molecule type" value="Genomic_DNA"/>
</dbReference>
<evidence type="ECO:0000313" key="2">
    <source>
        <dbReference type="EMBL" id="CZS93210.1"/>
    </source>
</evidence>
<keyword evidence="3" id="KW-1185">Reference proteome</keyword>
<dbReference type="Gene3D" id="3.20.20.80">
    <property type="entry name" value="Glycosidases"/>
    <property type="match status" value="1"/>
</dbReference>
<gene>
    <name evidence="2" type="ORF">RAG0_03595</name>
</gene>
<organism evidence="2 3">
    <name type="scientific">Rhynchosporium agropyri</name>
    <dbReference type="NCBI Taxonomy" id="914238"/>
    <lineage>
        <taxon>Eukaryota</taxon>
        <taxon>Fungi</taxon>
        <taxon>Dikarya</taxon>
        <taxon>Ascomycota</taxon>
        <taxon>Pezizomycotina</taxon>
        <taxon>Leotiomycetes</taxon>
        <taxon>Helotiales</taxon>
        <taxon>Ploettnerulaceae</taxon>
        <taxon>Rhynchosporium</taxon>
    </lineage>
</organism>
<evidence type="ECO:0000313" key="3">
    <source>
        <dbReference type="Proteomes" id="UP000178912"/>
    </source>
</evidence>
<name>A0A1E1K5N6_9HELO</name>
<dbReference type="SUPFAM" id="SSF51445">
    <property type="entry name" value="(Trans)glycosidases"/>
    <property type="match status" value="1"/>
</dbReference>
<dbReference type="Proteomes" id="UP000178912">
    <property type="component" value="Unassembled WGS sequence"/>
</dbReference>
<keyword evidence="1" id="KW-0732">Signal</keyword>
<evidence type="ECO:0008006" key="4">
    <source>
        <dbReference type="Google" id="ProtNLM"/>
    </source>
</evidence>
<feature type="signal peptide" evidence="1">
    <location>
        <begin position="1"/>
        <end position="21"/>
    </location>
</feature>
<feature type="chain" id="PRO_5009445594" description="Glycoside hydrolase subgroup catalytic core" evidence="1">
    <location>
        <begin position="22"/>
        <end position="588"/>
    </location>
</feature>
<sequence>MASKSWILILFAISLLKPIHAFNAPADVPTWCGKPYKSSNNALNPGGKFQFAPSQNVPLLYLKIQPRYSIFLESDKVGSFIVDASISNAFGQKYENTTYDKSGNPSGPFVTLKYEIHNTESGAVLASNSDAVNSTGNIIDFPLSSFTPRLQPYAISISGTSPDGLQTYSASTSLYVLPSRLYGSAVRIDNLFGGLYVQNAKNDWKGWYGIFPNGGYADGGHVTPSKISFANLDNYASQGFNTISIVPDGGLPDQSYPIDELNQYWDRMDELNLFNSYELRFAFQNTTRLHDQVELWKNRTTLLMWYTADEPDGWSYALNSTKIAYDQLRELDPYHPVSLVLNCQNFYYEEYSSGADIILEDAYPVGINATWSIPWNTPCNLTYGDCGCDNCVGELMDVSTRLDDIQTYQNSLQGERIKPTWAVIQTFGKQDYWPRIPSAAEVENMMMLSINHNAKGLTYWLYPSTTEVNVGSGELGKVFQSKTGIHFLFGTHAIKGLPVAGESLVDASAWIVDGKMMVGIASKEHSDSSSSVTIMLPSSVASIDEVLYGSSGWSVSGRMLTKTGLKALEVGVLVLNLDHTRFYTQRSL</sequence>
<reference evidence="3" key="1">
    <citation type="submission" date="2016-03" db="EMBL/GenBank/DDBJ databases">
        <authorList>
            <person name="Guldener U."/>
        </authorList>
    </citation>
    <scope>NUCLEOTIDE SEQUENCE [LARGE SCALE GENOMIC DNA]</scope>
    <source>
        <strain evidence="3">04CH-RAC-A.6.1</strain>
    </source>
</reference>
<dbReference type="OrthoDB" id="2338662at2759"/>
<evidence type="ECO:0000256" key="1">
    <source>
        <dbReference type="SAM" id="SignalP"/>
    </source>
</evidence>
<dbReference type="InterPro" id="IPR017853">
    <property type="entry name" value="GH"/>
</dbReference>
<proteinExistence type="predicted"/>
<protein>
    <recommendedName>
        <fullName evidence="4">Glycoside hydrolase subgroup catalytic core</fullName>
    </recommendedName>
</protein>